<reference evidence="4" key="1">
    <citation type="journal article" date="2019" name="Nat. Commun.">
        <title>The genome of broomcorn millet.</title>
        <authorList>
            <person name="Zou C."/>
            <person name="Miki D."/>
            <person name="Li D."/>
            <person name="Tang Q."/>
            <person name="Xiao L."/>
            <person name="Rajput S."/>
            <person name="Deng P."/>
            <person name="Jia W."/>
            <person name="Huang R."/>
            <person name="Zhang M."/>
            <person name="Sun Y."/>
            <person name="Hu J."/>
            <person name="Fu X."/>
            <person name="Schnable P.S."/>
            <person name="Li F."/>
            <person name="Zhang H."/>
            <person name="Feng B."/>
            <person name="Zhu X."/>
            <person name="Liu R."/>
            <person name="Schnable J.C."/>
            <person name="Zhu J.-K."/>
            <person name="Zhang H."/>
        </authorList>
    </citation>
    <scope>NUCLEOTIDE SEQUENCE [LARGE SCALE GENOMIC DNA]</scope>
</reference>
<evidence type="ECO:0000259" key="2">
    <source>
        <dbReference type="Pfam" id="PF20241"/>
    </source>
</evidence>
<dbReference type="InterPro" id="IPR046533">
    <property type="entry name" value="DUF6598"/>
</dbReference>
<proteinExistence type="predicted"/>
<evidence type="ECO:0000313" key="3">
    <source>
        <dbReference type="EMBL" id="RLM99474.1"/>
    </source>
</evidence>
<name>A0A3L6RC84_PANMI</name>
<organism evidence="3 4">
    <name type="scientific">Panicum miliaceum</name>
    <name type="common">Proso millet</name>
    <name type="synonym">Broomcorn millet</name>
    <dbReference type="NCBI Taxonomy" id="4540"/>
    <lineage>
        <taxon>Eukaryota</taxon>
        <taxon>Viridiplantae</taxon>
        <taxon>Streptophyta</taxon>
        <taxon>Embryophyta</taxon>
        <taxon>Tracheophyta</taxon>
        <taxon>Spermatophyta</taxon>
        <taxon>Magnoliopsida</taxon>
        <taxon>Liliopsida</taxon>
        <taxon>Poales</taxon>
        <taxon>Poaceae</taxon>
        <taxon>PACMAD clade</taxon>
        <taxon>Panicoideae</taxon>
        <taxon>Panicodae</taxon>
        <taxon>Paniceae</taxon>
        <taxon>Panicinae</taxon>
        <taxon>Panicum</taxon>
        <taxon>Panicum sect. Panicum</taxon>
    </lineage>
</organism>
<dbReference type="PANTHER" id="PTHR33065">
    <property type="entry name" value="OS07G0486400 PROTEIN"/>
    <property type="match status" value="1"/>
</dbReference>
<protein>
    <recommendedName>
        <fullName evidence="2">DUF6598 domain-containing protein</fullName>
    </recommendedName>
</protein>
<dbReference type="OrthoDB" id="690441at2759"/>
<dbReference type="EMBL" id="PQIB02000009">
    <property type="protein sequence ID" value="RLM99474.1"/>
    <property type="molecule type" value="Genomic_DNA"/>
</dbReference>
<accession>A0A3L6RC84</accession>
<comment type="caution">
    <text evidence="3">The sequence shown here is derived from an EMBL/GenBank/DDBJ whole genome shotgun (WGS) entry which is preliminary data.</text>
</comment>
<keyword evidence="4" id="KW-1185">Reference proteome</keyword>
<gene>
    <name evidence="3" type="ORF">C2845_PM06G32030</name>
</gene>
<feature type="domain" description="DUF6598" evidence="2">
    <location>
        <begin position="60"/>
        <end position="253"/>
    </location>
</feature>
<dbReference type="PANTHER" id="PTHR33065:SF185">
    <property type="entry name" value="DUF6598 DOMAIN-CONTAINING PROTEIN"/>
    <property type="match status" value="1"/>
</dbReference>
<dbReference type="AlphaFoldDB" id="A0A3L6RC84"/>
<evidence type="ECO:0000313" key="4">
    <source>
        <dbReference type="Proteomes" id="UP000275267"/>
    </source>
</evidence>
<dbReference type="Proteomes" id="UP000275267">
    <property type="component" value="Unassembled WGS sequence"/>
</dbReference>
<dbReference type="Pfam" id="PF20241">
    <property type="entry name" value="DUF6598"/>
    <property type="match status" value="1"/>
</dbReference>
<evidence type="ECO:0000256" key="1">
    <source>
        <dbReference type="SAM" id="MobiDB-lite"/>
    </source>
</evidence>
<feature type="region of interest" description="Disordered" evidence="1">
    <location>
        <begin position="1"/>
        <end position="60"/>
    </location>
</feature>
<sequence length="287" mass="31638">METEEGGGSSVTSSPGGSDKSRQPSPPTPPDGDEDSSESTSIGNGDEWLVSDEDADCENTARDTIEPLRNYVYRREINSSEDEYVKRNTVNLIMKYGCGTFVTDKPRSSHFNGIPGLIEFELRVRTEGRPDEDEPKGDCLIEGCTNMLASDSFIEHRRLYGDNCALDAKFAVLINAVEARIDVEVLSLGAIASGMNLKVYAKTSGFSEVIRLFEGASPKPGVVMSFVVAVDTHNYLDVYIEGSSEDNPVLGRKEKKPASRSWWKCSVAVVSVNVNWKSYRKKESLRE</sequence>